<comment type="caution">
    <text evidence="5">The sequence shown here is derived from an EMBL/GenBank/DDBJ whole genome shotgun (WGS) entry which is preliminary data.</text>
</comment>
<dbReference type="GO" id="GO:0003677">
    <property type="term" value="F:DNA binding"/>
    <property type="evidence" value="ECO:0007669"/>
    <property type="project" value="UniProtKB-KW"/>
</dbReference>
<dbReference type="Pfam" id="PF00352">
    <property type="entry name" value="TBP"/>
    <property type="match status" value="2"/>
</dbReference>
<proteinExistence type="inferred from homology"/>
<dbReference type="InterPro" id="IPR000814">
    <property type="entry name" value="TBP"/>
</dbReference>
<keyword evidence="4" id="KW-0804">Transcription</keyword>
<dbReference type="OrthoDB" id="350539at2157"/>
<evidence type="ECO:0000256" key="1">
    <source>
        <dbReference type="ARBA" id="ARBA00005560"/>
    </source>
</evidence>
<reference evidence="5 6" key="1">
    <citation type="submission" date="2017-03" db="EMBL/GenBank/DDBJ databases">
        <title>Genome sequence of Methanobrevibacter thaueri.</title>
        <authorList>
            <person name="Poehlein A."/>
            <person name="Seedorf H."/>
            <person name="Daniel R."/>
        </authorList>
    </citation>
    <scope>NUCLEOTIDE SEQUENCE [LARGE SCALE GENOMIC DNA]</scope>
    <source>
        <strain evidence="5 6">DSM 11995</strain>
    </source>
</reference>
<evidence type="ECO:0000313" key="5">
    <source>
        <dbReference type="EMBL" id="PWB87854.1"/>
    </source>
</evidence>
<keyword evidence="2" id="KW-0677">Repeat</keyword>
<protein>
    <submittedName>
        <fullName evidence="5">Transcription factor</fullName>
    </submittedName>
</protein>
<dbReference type="InterPro" id="IPR012295">
    <property type="entry name" value="TBP_dom_sf"/>
</dbReference>
<comment type="similarity">
    <text evidence="1">Belongs to the TBP family.</text>
</comment>
<evidence type="ECO:0000256" key="3">
    <source>
        <dbReference type="ARBA" id="ARBA00023125"/>
    </source>
</evidence>
<evidence type="ECO:0000313" key="6">
    <source>
        <dbReference type="Proteomes" id="UP000251717"/>
    </source>
</evidence>
<organism evidence="5 6">
    <name type="scientific">Methanobrevibacter thaueri</name>
    <dbReference type="NCBI Taxonomy" id="190975"/>
    <lineage>
        <taxon>Archaea</taxon>
        <taxon>Methanobacteriati</taxon>
        <taxon>Methanobacteriota</taxon>
        <taxon>Methanomada group</taxon>
        <taxon>Methanobacteria</taxon>
        <taxon>Methanobacteriales</taxon>
        <taxon>Methanobacteriaceae</taxon>
        <taxon>Methanobrevibacter</taxon>
    </lineage>
</organism>
<dbReference type="RefSeq" id="WP_116591425.1">
    <property type="nucleotide sequence ID" value="NZ_MZGS01000016.1"/>
</dbReference>
<accession>A0A315XPQ2</accession>
<dbReference type="GO" id="GO:0006352">
    <property type="term" value="P:DNA-templated transcription initiation"/>
    <property type="evidence" value="ECO:0007669"/>
    <property type="project" value="InterPro"/>
</dbReference>
<keyword evidence="3" id="KW-0238">DNA-binding</keyword>
<dbReference type="PRINTS" id="PR00686">
    <property type="entry name" value="TIFACTORIID"/>
</dbReference>
<dbReference type="AlphaFoldDB" id="A0A315XPQ2"/>
<name>A0A315XPQ2_9EURY</name>
<dbReference type="Gene3D" id="3.30.310.10">
    <property type="entry name" value="TATA-Binding Protein"/>
    <property type="match status" value="2"/>
</dbReference>
<gene>
    <name evidence="5" type="ORF">MBBTH_04410</name>
</gene>
<dbReference type="SUPFAM" id="SSF55945">
    <property type="entry name" value="TATA-box binding protein-like"/>
    <property type="match status" value="2"/>
</dbReference>
<evidence type="ECO:0000256" key="2">
    <source>
        <dbReference type="ARBA" id="ARBA00022737"/>
    </source>
</evidence>
<dbReference type="Proteomes" id="UP000251717">
    <property type="component" value="Unassembled WGS sequence"/>
</dbReference>
<dbReference type="PANTHER" id="PTHR10126">
    <property type="entry name" value="TATA-BOX BINDING PROTEIN"/>
    <property type="match status" value="1"/>
</dbReference>
<evidence type="ECO:0000256" key="4">
    <source>
        <dbReference type="ARBA" id="ARBA00023163"/>
    </source>
</evidence>
<keyword evidence="6" id="KW-1185">Reference proteome</keyword>
<dbReference type="EMBL" id="MZGS01000016">
    <property type="protein sequence ID" value="PWB87854.1"/>
    <property type="molecule type" value="Genomic_DNA"/>
</dbReference>
<sequence length="174" mass="20164">MMELVNIVATVEMEKPFDLEELLVKLPNVEKAHFWVKAKIPPYNKYTAFYGSGKFLVTGAKSEDELNEVANNVVDYIQKYGIDNTIKNININNRVYMDQLDFEVDLEKLIVELTDYDASYEPEQFPGMNFKDKYDLTYLLFGSGKITITGVKSLEHFEEHVAEFKDLIREKSDI</sequence>